<protein>
    <recommendedName>
        <fullName evidence="3">Calcineurin-like phosphoesterase domain-containing protein</fullName>
    </recommendedName>
</protein>
<keyword evidence="2" id="KW-1185">Reference proteome</keyword>
<dbReference type="PANTHER" id="PTHR32440">
    <property type="entry name" value="PHOSPHATASE DCR2-RELATED-RELATED"/>
    <property type="match status" value="1"/>
</dbReference>
<dbReference type="Proteomes" id="UP000242715">
    <property type="component" value="Unassembled WGS sequence"/>
</dbReference>
<dbReference type="OrthoDB" id="783096at2759"/>
<reference evidence="2" key="1">
    <citation type="journal article" date="2017" name="Front. Plant Sci.">
        <title>Climate Clever Clovers: New Paradigm to Reduce the Environmental Footprint of Ruminants by Breeding Low Methanogenic Forages Utilizing Haplotype Variation.</title>
        <authorList>
            <person name="Kaur P."/>
            <person name="Appels R."/>
            <person name="Bayer P.E."/>
            <person name="Keeble-Gagnere G."/>
            <person name="Wang J."/>
            <person name="Hirakawa H."/>
            <person name="Shirasawa K."/>
            <person name="Vercoe P."/>
            <person name="Stefanova K."/>
            <person name="Durmic Z."/>
            <person name="Nichols P."/>
            <person name="Revell C."/>
            <person name="Isobe S.N."/>
            <person name="Edwards D."/>
            <person name="Erskine W."/>
        </authorList>
    </citation>
    <scope>NUCLEOTIDE SEQUENCE [LARGE SCALE GENOMIC DNA]</scope>
    <source>
        <strain evidence="2">cv. Daliak</strain>
    </source>
</reference>
<dbReference type="PANTHER" id="PTHR32440:SF0">
    <property type="entry name" value="PHOSPHATASE DCR2-RELATED"/>
    <property type="match status" value="1"/>
</dbReference>
<sequence length="260" mass="29082">MLVSLTGDNIYGLDSSNSAKSMDAAFAPAVYSNIPWVAVLVDGFGNYNLEVGGVEDTDFENTSLLNLYFLDSGDYSKVSFISGFDWIKSSQQLWFQITSANFQKAYMNEPMPQKEAALGLAYFHIPLPEYDNFDSSNFTCVKQDIIGAASVNSGFFTTLVEAGDVKVVFAGHDRINDFCGKLTNLNLCLAGGFQYHASGKTGWQGEQEWWELAWRKWRMVNGDLTTPLKHGNALMIKILPELMLRSYGERMFKTTKSCHF</sequence>
<evidence type="ECO:0000313" key="1">
    <source>
        <dbReference type="EMBL" id="GAU32487.1"/>
    </source>
</evidence>
<name>A0A2Z6NR97_TRISU</name>
<dbReference type="AlphaFoldDB" id="A0A2Z6NR97"/>
<accession>A0A2Z6NR97</accession>
<gene>
    <name evidence="1" type="ORF">TSUD_316940</name>
</gene>
<evidence type="ECO:0008006" key="3">
    <source>
        <dbReference type="Google" id="ProtNLM"/>
    </source>
</evidence>
<dbReference type="GO" id="GO:0016788">
    <property type="term" value="F:hydrolase activity, acting on ester bonds"/>
    <property type="evidence" value="ECO:0007669"/>
    <property type="project" value="TreeGrafter"/>
</dbReference>
<evidence type="ECO:0000313" key="2">
    <source>
        <dbReference type="Proteomes" id="UP000242715"/>
    </source>
</evidence>
<dbReference type="SUPFAM" id="SSF56300">
    <property type="entry name" value="Metallo-dependent phosphatases"/>
    <property type="match status" value="1"/>
</dbReference>
<organism evidence="1 2">
    <name type="scientific">Trifolium subterraneum</name>
    <name type="common">Subterranean clover</name>
    <dbReference type="NCBI Taxonomy" id="3900"/>
    <lineage>
        <taxon>Eukaryota</taxon>
        <taxon>Viridiplantae</taxon>
        <taxon>Streptophyta</taxon>
        <taxon>Embryophyta</taxon>
        <taxon>Tracheophyta</taxon>
        <taxon>Spermatophyta</taxon>
        <taxon>Magnoliopsida</taxon>
        <taxon>eudicotyledons</taxon>
        <taxon>Gunneridae</taxon>
        <taxon>Pentapetalae</taxon>
        <taxon>rosids</taxon>
        <taxon>fabids</taxon>
        <taxon>Fabales</taxon>
        <taxon>Fabaceae</taxon>
        <taxon>Papilionoideae</taxon>
        <taxon>50 kb inversion clade</taxon>
        <taxon>NPAAA clade</taxon>
        <taxon>Hologalegina</taxon>
        <taxon>IRL clade</taxon>
        <taxon>Trifolieae</taxon>
        <taxon>Trifolium</taxon>
    </lineage>
</organism>
<proteinExistence type="predicted"/>
<dbReference type="EMBL" id="DF973494">
    <property type="protein sequence ID" value="GAU32487.1"/>
    <property type="molecule type" value="Genomic_DNA"/>
</dbReference>
<dbReference type="InterPro" id="IPR029052">
    <property type="entry name" value="Metallo-depent_PP-like"/>
</dbReference>
<dbReference type="GO" id="GO:0005737">
    <property type="term" value="C:cytoplasm"/>
    <property type="evidence" value="ECO:0007669"/>
    <property type="project" value="TreeGrafter"/>
</dbReference>